<dbReference type="STRING" id="638303.Thal_0532"/>
<feature type="domain" description="NurA" evidence="1">
    <location>
        <begin position="47"/>
        <end position="281"/>
    </location>
</feature>
<evidence type="ECO:0000313" key="3">
    <source>
        <dbReference type="Proteomes" id="UP000002043"/>
    </source>
</evidence>
<accession>D3SPS9</accession>
<dbReference type="InterPro" id="IPR018977">
    <property type="entry name" value="NurA_domain"/>
</dbReference>
<dbReference type="Pfam" id="PF09376">
    <property type="entry name" value="NurA"/>
    <property type="match status" value="1"/>
</dbReference>
<dbReference type="eggNOG" id="COG2380">
    <property type="taxonomic scope" value="Bacteria"/>
</dbReference>
<dbReference type="KEGG" id="tal:Thal_0532"/>
<keyword evidence="3" id="KW-1185">Reference proteome</keyword>
<name>D3SPS9_THEAH</name>
<evidence type="ECO:0000313" key="2">
    <source>
        <dbReference type="EMBL" id="ADC89166.1"/>
    </source>
</evidence>
<gene>
    <name evidence="2" type="ordered locus">Thal_0532</name>
</gene>
<dbReference type="AlphaFoldDB" id="D3SPS9"/>
<dbReference type="InterPro" id="IPR012337">
    <property type="entry name" value="RNaseH-like_sf"/>
</dbReference>
<sequence>MRVVLSRRDFLTQHIMELEESVQLSEFAEEGRLYEGKSPQQLKLAFVDGVLREEYGFALLEEETGEVYEGVLVSVAAGAVLFRKGSPGSFCHGTVKRYAIVKGIPPSAEKLRRLMERAGFELVTTSEDLLQQAIRLMKEDLETQVVREVYQKEKVDLVVCDGTISRKVRGIPCVGYIKALKKLFLPKDSLEMLRQMPVGYRTPLVKVHYQERMEEKADKVEKYAWYVKLAQMSGLAGIARLEALAEHGVERVREWADWMAYLLPSLRSESFQDSRAPQNLQPIRGLEQFLHRYLGNPALIRRRLEEVLAKSYA</sequence>
<dbReference type="SUPFAM" id="SSF53098">
    <property type="entry name" value="Ribonuclease H-like"/>
    <property type="match status" value="1"/>
</dbReference>
<dbReference type="EMBL" id="CP001931">
    <property type="protein sequence ID" value="ADC89166.1"/>
    <property type="molecule type" value="Genomic_DNA"/>
</dbReference>
<dbReference type="Proteomes" id="UP000002043">
    <property type="component" value="Chromosome"/>
</dbReference>
<reference evidence="3" key="1">
    <citation type="journal article" date="2010" name="Stand. Genomic Sci.">
        <title>Complete genome sequence of Thermocrinis albus type strain (HI 11/12T).</title>
        <authorList>
            <person name="Wirth R."/>
            <person name="Sikorski J."/>
            <person name="Brambilla E."/>
            <person name="Misra M."/>
            <person name="Lapidus A."/>
            <person name="Copeland A."/>
            <person name="Nolan M."/>
            <person name="Lucas S."/>
            <person name="Chen F."/>
            <person name="Tice H."/>
            <person name="Cheng J.F."/>
            <person name="Han C."/>
            <person name="Detter J.C."/>
            <person name="Tapia R."/>
            <person name="Bruce D."/>
            <person name="Goodwin L."/>
            <person name="Pitluck S."/>
            <person name="Pati A."/>
            <person name="Anderson I."/>
            <person name="Ivanova N."/>
            <person name="Mavromatis K."/>
            <person name="Mikhailova N."/>
            <person name="Chen A."/>
            <person name="Palaniappan K."/>
            <person name="Bilek Y."/>
            <person name="Hader T."/>
            <person name="Land M."/>
            <person name="Hauser L."/>
            <person name="Chang Y.J."/>
            <person name="Jeffries C.D."/>
            <person name="Tindall B.J."/>
            <person name="Rohde M."/>
            <person name="Goker M."/>
            <person name="Bristow J."/>
            <person name="Eisen J.A."/>
            <person name="Markowitz V."/>
            <person name="Hugenholtz P."/>
            <person name="Kyrpides N.C."/>
            <person name="Klenk H.P."/>
        </authorList>
    </citation>
    <scope>NUCLEOTIDE SEQUENCE [LARGE SCALE GENOMIC DNA]</scope>
    <source>
        <strain evidence="3">DSM 14484 / JCM 11386 / HI 11/12</strain>
    </source>
</reference>
<protein>
    <submittedName>
        <fullName evidence="2">NurA domain protein</fullName>
    </submittedName>
</protein>
<proteinExistence type="predicted"/>
<dbReference type="RefSeq" id="WP_012991573.1">
    <property type="nucleotide sequence ID" value="NC_013894.1"/>
</dbReference>
<evidence type="ECO:0000259" key="1">
    <source>
        <dbReference type="Pfam" id="PF09376"/>
    </source>
</evidence>
<dbReference type="HOGENOM" id="CLU_069565_0_0_0"/>
<organism evidence="2 3">
    <name type="scientific">Thermocrinis albus (strain DSM 14484 / JCM 11386 / HI 11/12)</name>
    <dbReference type="NCBI Taxonomy" id="638303"/>
    <lineage>
        <taxon>Bacteria</taxon>
        <taxon>Pseudomonadati</taxon>
        <taxon>Aquificota</taxon>
        <taxon>Aquificia</taxon>
        <taxon>Aquificales</taxon>
        <taxon>Aquificaceae</taxon>
        <taxon>Thermocrinis</taxon>
    </lineage>
</organism>